<dbReference type="Proteomes" id="UP001371456">
    <property type="component" value="Unassembled WGS sequence"/>
</dbReference>
<evidence type="ECO:0000313" key="2">
    <source>
        <dbReference type="EMBL" id="KAK6779400.1"/>
    </source>
</evidence>
<evidence type="ECO:0000313" key="3">
    <source>
        <dbReference type="Proteomes" id="UP001371456"/>
    </source>
</evidence>
<sequence length="46" mass="5219">MADSHAKNAPPPLFLLPLPNFPLHLPLPLPLLMFARRLHQLLTLRS</sequence>
<dbReference type="AlphaFoldDB" id="A0AAN8T2R1"/>
<keyword evidence="1" id="KW-0812">Transmembrane</keyword>
<protein>
    <submittedName>
        <fullName evidence="2">Uncharacterized protein</fullName>
    </submittedName>
</protein>
<organism evidence="2 3">
    <name type="scientific">Solanum bulbocastanum</name>
    <name type="common">Wild potato</name>
    <dbReference type="NCBI Taxonomy" id="147425"/>
    <lineage>
        <taxon>Eukaryota</taxon>
        <taxon>Viridiplantae</taxon>
        <taxon>Streptophyta</taxon>
        <taxon>Embryophyta</taxon>
        <taxon>Tracheophyta</taxon>
        <taxon>Spermatophyta</taxon>
        <taxon>Magnoliopsida</taxon>
        <taxon>eudicotyledons</taxon>
        <taxon>Gunneridae</taxon>
        <taxon>Pentapetalae</taxon>
        <taxon>asterids</taxon>
        <taxon>lamiids</taxon>
        <taxon>Solanales</taxon>
        <taxon>Solanaceae</taxon>
        <taxon>Solanoideae</taxon>
        <taxon>Solaneae</taxon>
        <taxon>Solanum</taxon>
    </lineage>
</organism>
<comment type="caution">
    <text evidence="2">The sequence shown here is derived from an EMBL/GenBank/DDBJ whole genome shotgun (WGS) entry which is preliminary data.</text>
</comment>
<gene>
    <name evidence="2" type="ORF">RDI58_021584</name>
</gene>
<name>A0AAN8T2R1_SOLBU</name>
<evidence type="ECO:0000256" key="1">
    <source>
        <dbReference type="SAM" id="Phobius"/>
    </source>
</evidence>
<keyword evidence="3" id="KW-1185">Reference proteome</keyword>
<dbReference type="EMBL" id="JBANQN010000009">
    <property type="protein sequence ID" value="KAK6779400.1"/>
    <property type="molecule type" value="Genomic_DNA"/>
</dbReference>
<keyword evidence="1" id="KW-0472">Membrane</keyword>
<reference evidence="2 3" key="1">
    <citation type="submission" date="2024-02" db="EMBL/GenBank/DDBJ databases">
        <title>de novo genome assembly of Solanum bulbocastanum strain 11H21.</title>
        <authorList>
            <person name="Hosaka A.J."/>
        </authorList>
    </citation>
    <scope>NUCLEOTIDE SEQUENCE [LARGE SCALE GENOMIC DNA]</scope>
    <source>
        <tissue evidence="2">Young leaves</tissue>
    </source>
</reference>
<accession>A0AAN8T2R1</accession>
<feature type="transmembrane region" description="Helical" evidence="1">
    <location>
        <begin position="12"/>
        <end position="35"/>
    </location>
</feature>
<keyword evidence="1" id="KW-1133">Transmembrane helix</keyword>
<proteinExistence type="predicted"/>